<dbReference type="EMBL" id="BSTJ01000001">
    <property type="protein sequence ID" value="GLY72677.1"/>
    <property type="molecule type" value="Genomic_DNA"/>
</dbReference>
<protein>
    <recommendedName>
        <fullName evidence="5">Cold-shock protein</fullName>
    </recommendedName>
</protein>
<organism evidence="1 4">
    <name type="scientific">Actinoallomurus iriomotensis</name>
    <dbReference type="NCBI Taxonomy" id="478107"/>
    <lineage>
        <taxon>Bacteria</taxon>
        <taxon>Bacillati</taxon>
        <taxon>Actinomycetota</taxon>
        <taxon>Actinomycetes</taxon>
        <taxon>Streptosporangiales</taxon>
        <taxon>Thermomonosporaceae</taxon>
        <taxon>Actinoallomurus</taxon>
    </lineage>
</organism>
<evidence type="ECO:0000313" key="4">
    <source>
        <dbReference type="Proteomes" id="UP001165135"/>
    </source>
</evidence>
<accession>A0A9W6REN1</accession>
<dbReference type="RefSeq" id="WP_285569219.1">
    <property type="nucleotide sequence ID" value="NZ_BSTJ01000001.1"/>
</dbReference>
<reference evidence="2" key="2">
    <citation type="submission" date="2023-03" db="EMBL/GenBank/DDBJ databases">
        <title>Actinoallomurus iriomotensis NBRC 103684.</title>
        <authorList>
            <person name="Ichikawa N."/>
            <person name="Sato H."/>
            <person name="Tonouchi N."/>
        </authorList>
    </citation>
    <scope>NUCLEOTIDE SEQUENCE</scope>
    <source>
        <strain evidence="2">NBRC 103684</strain>
    </source>
</reference>
<gene>
    <name evidence="1" type="ORF">Airi01_009440</name>
    <name evidence="2" type="ORF">Airi02_020970</name>
</gene>
<reference evidence="1" key="1">
    <citation type="submission" date="2023-03" db="EMBL/GenBank/DDBJ databases">
        <title>Actinoallomurus iriomotensis NBRC 103681.</title>
        <authorList>
            <person name="Ichikawa N."/>
            <person name="Sato H."/>
            <person name="Tonouchi N."/>
        </authorList>
    </citation>
    <scope>NUCLEOTIDE SEQUENCE</scope>
    <source>
        <strain evidence="1">NBRC 103681</strain>
    </source>
</reference>
<evidence type="ECO:0000313" key="3">
    <source>
        <dbReference type="Proteomes" id="UP001165074"/>
    </source>
</evidence>
<evidence type="ECO:0008006" key="5">
    <source>
        <dbReference type="Google" id="ProtNLM"/>
    </source>
</evidence>
<dbReference type="Proteomes" id="UP001165074">
    <property type="component" value="Unassembled WGS sequence"/>
</dbReference>
<name>A0A9W6REN1_9ACTN</name>
<dbReference type="AlphaFoldDB" id="A0A9W6REN1"/>
<keyword evidence="3" id="KW-1185">Reference proteome</keyword>
<dbReference type="Proteomes" id="UP001165135">
    <property type="component" value="Unassembled WGS sequence"/>
</dbReference>
<sequence>MQATVKAFDRETRSGSVLLDDGSELPFGALAFDAGGLRLLRLGQRVNIAVQDDWITAITLSTFPLP</sequence>
<proteinExistence type="predicted"/>
<dbReference type="EMBL" id="BSTK01000003">
    <property type="protein sequence ID" value="GLY84168.1"/>
    <property type="molecule type" value="Genomic_DNA"/>
</dbReference>
<comment type="caution">
    <text evidence="1">The sequence shown here is derived from an EMBL/GenBank/DDBJ whole genome shotgun (WGS) entry which is preliminary data.</text>
</comment>
<evidence type="ECO:0000313" key="1">
    <source>
        <dbReference type="EMBL" id="GLY72677.1"/>
    </source>
</evidence>
<evidence type="ECO:0000313" key="2">
    <source>
        <dbReference type="EMBL" id="GLY84168.1"/>
    </source>
</evidence>